<keyword evidence="1" id="KW-0812">Transmembrane</keyword>
<accession>A0A0G0BJA2</accession>
<dbReference type="Proteomes" id="UP000034581">
    <property type="component" value="Unassembled WGS sequence"/>
</dbReference>
<reference evidence="2 3" key="1">
    <citation type="journal article" date="2015" name="Nature">
        <title>rRNA introns, odd ribosomes, and small enigmatic genomes across a large radiation of phyla.</title>
        <authorList>
            <person name="Brown C.T."/>
            <person name="Hug L.A."/>
            <person name="Thomas B.C."/>
            <person name="Sharon I."/>
            <person name="Castelle C.J."/>
            <person name="Singh A."/>
            <person name="Wilkins M.J."/>
            <person name="Williams K.H."/>
            <person name="Banfield J.F."/>
        </authorList>
    </citation>
    <scope>NUCLEOTIDE SEQUENCE [LARGE SCALE GENOMIC DNA]</scope>
</reference>
<dbReference type="EMBL" id="LBQB01000005">
    <property type="protein sequence ID" value="KKP69533.1"/>
    <property type="molecule type" value="Genomic_DNA"/>
</dbReference>
<comment type="caution">
    <text evidence="2">The sequence shown here is derived from an EMBL/GenBank/DDBJ whole genome shotgun (WGS) entry which is preliminary data.</text>
</comment>
<feature type="transmembrane region" description="Helical" evidence="1">
    <location>
        <begin position="53"/>
        <end position="70"/>
    </location>
</feature>
<name>A0A0G0BJA2_UNCC3</name>
<evidence type="ECO:0008006" key="4">
    <source>
        <dbReference type="Google" id="ProtNLM"/>
    </source>
</evidence>
<dbReference type="AlphaFoldDB" id="A0A0G0BJA2"/>
<evidence type="ECO:0000313" key="2">
    <source>
        <dbReference type="EMBL" id="KKP69533.1"/>
    </source>
</evidence>
<evidence type="ECO:0000313" key="3">
    <source>
        <dbReference type="Proteomes" id="UP000034581"/>
    </source>
</evidence>
<evidence type="ECO:0000256" key="1">
    <source>
        <dbReference type="SAM" id="Phobius"/>
    </source>
</evidence>
<sequence>MPAHTRFEIPQILISWTAPTRRFQPKSKLWFFGLFVITAIVFLLLVLVNELLFGLLVVSLAFLFFIISAVKPPLANYSIHTNGVQFGSKIYLWDDLNSFFIDPEENVLFLKTNLSFPNELSIYLENGKEQDITDFLLERLPYIENKRTDYLAVLDGFVNKFSEKIPHKLTKKFVKKPEQTLTVEPNLKDFSKKVNALKPHKK</sequence>
<proteinExistence type="predicted"/>
<organism evidence="2 3">
    <name type="scientific">candidate division CPR3 bacterium GW2011_GWF2_35_18</name>
    <dbReference type="NCBI Taxonomy" id="1618350"/>
    <lineage>
        <taxon>Bacteria</taxon>
        <taxon>Bacteria division CPR3</taxon>
    </lineage>
</organism>
<feature type="transmembrane region" description="Helical" evidence="1">
    <location>
        <begin position="29"/>
        <end position="47"/>
    </location>
</feature>
<keyword evidence="1" id="KW-0472">Membrane</keyword>
<protein>
    <recommendedName>
        <fullName evidence="4">DUF5673 domain-containing protein</fullName>
    </recommendedName>
</protein>
<gene>
    <name evidence="2" type="ORF">UR67_C0005G0022</name>
</gene>
<keyword evidence="1" id="KW-1133">Transmembrane helix</keyword>